<dbReference type="CDD" id="cd22085">
    <property type="entry name" value="F-box_FBXO4"/>
    <property type="match status" value="1"/>
</dbReference>
<dbReference type="Ensembl" id="ENSACIT00000004725.1">
    <property type="protein sequence ID" value="ENSACIP00000004579.1"/>
    <property type="gene ID" value="ENSACIG00000003604.1"/>
</dbReference>
<dbReference type="PANTHER" id="PTHR16008">
    <property type="entry name" value="F-BOX ONLY PROTEIN 4"/>
    <property type="match status" value="1"/>
</dbReference>
<dbReference type="GO" id="GO:0019005">
    <property type="term" value="C:SCF ubiquitin ligase complex"/>
    <property type="evidence" value="ECO:0007669"/>
    <property type="project" value="TreeGrafter"/>
</dbReference>
<dbReference type="Gene3D" id="3.40.50.300">
    <property type="entry name" value="P-loop containing nucleotide triphosphate hydrolases"/>
    <property type="match status" value="1"/>
</dbReference>
<dbReference type="Proteomes" id="UP000261340">
    <property type="component" value="Unplaced"/>
</dbReference>
<evidence type="ECO:0000259" key="1">
    <source>
        <dbReference type="PROSITE" id="PS50181"/>
    </source>
</evidence>
<dbReference type="SMART" id="SM00256">
    <property type="entry name" value="FBOX"/>
    <property type="match status" value="1"/>
</dbReference>
<evidence type="ECO:0000313" key="3">
    <source>
        <dbReference type="Proteomes" id="UP000261340"/>
    </source>
</evidence>
<sequence length="246" mass="28124">MAEKIQQLESVVIRSLRRFRDRYFPEKVVKEDSAVGDSGKEQQYGLLDSLPVDVQFLIMTFLSPADLCHLGATSHYWRAMVRDPLLWRYFLLRDMPYWPSIDHVTIPHPDLLDTPLITGNLSEQSLCLSRYLKGCPSSRQQWLPSRPAYEVVTSFLQLLVPSSEPRYAMFGPGMEQLDVSLVTRLMCAPDILPVSGTPHRQINGKGLVSHVLESNSTNTCCCRMNQNNRHHCYFFLIPVHTGTFPE</sequence>
<protein>
    <submittedName>
        <fullName evidence="2">F-box protein 4</fullName>
    </submittedName>
</protein>
<evidence type="ECO:0000313" key="2">
    <source>
        <dbReference type="Ensembl" id="ENSACIP00000004579.1"/>
    </source>
</evidence>
<dbReference type="InterPro" id="IPR036047">
    <property type="entry name" value="F-box-like_dom_sf"/>
</dbReference>
<dbReference type="Gene3D" id="1.20.1280.50">
    <property type="match status" value="1"/>
</dbReference>
<proteinExistence type="predicted"/>
<organism evidence="2 3">
    <name type="scientific">Amphilophus citrinellus</name>
    <name type="common">Midas cichlid</name>
    <name type="synonym">Cichlasoma citrinellum</name>
    <dbReference type="NCBI Taxonomy" id="61819"/>
    <lineage>
        <taxon>Eukaryota</taxon>
        <taxon>Metazoa</taxon>
        <taxon>Chordata</taxon>
        <taxon>Craniata</taxon>
        <taxon>Vertebrata</taxon>
        <taxon>Euteleostomi</taxon>
        <taxon>Actinopterygii</taxon>
        <taxon>Neopterygii</taxon>
        <taxon>Teleostei</taxon>
        <taxon>Neoteleostei</taxon>
        <taxon>Acanthomorphata</taxon>
        <taxon>Ovalentaria</taxon>
        <taxon>Cichlomorphae</taxon>
        <taxon>Cichliformes</taxon>
        <taxon>Cichlidae</taxon>
        <taxon>New World cichlids</taxon>
        <taxon>Cichlasomatinae</taxon>
        <taxon>Heroini</taxon>
        <taxon>Amphilophus</taxon>
    </lineage>
</organism>
<reference evidence="2" key="2">
    <citation type="submission" date="2025-09" db="UniProtKB">
        <authorList>
            <consortium name="Ensembl"/>
        </authorList>
    </citation>
    <scope>IDENTIFICATION</scope>
</reference>
<accession>A0A3Q0QYC3</accession>
<name>A0A3Q0QYC3_AMPCI</name>
<dbReference type="InterPro" id="IPR039588">
    <property type="entry name" value="FBXO4"/>
</dbReference>
<reference evidence="2" key="1">
    <citation type="submission" date="2025-08" db="UniProtKB">
        <authorList>
            <consortium name="Ensembl"/>
        </authorList>
    </citation>
    <scope>IDENTIFICATION</scope>
</reference>
<dbReference type="GeneTree" id="ENSGT00390000014416"/>
<keyword evidence="3" id="KW-1185">Reference proteome</keyword>
<dbReference type="GO" id="GO:0000209">
    <property type="term" value="P:protein polyubiquitination"/>
    <property type="evidence" value="ECO:0007669"/>
    <property type="project" value="TreeGrafter"/>
</dbReference>
<dbReference type="InterPro" id="IPR001810">
    <property type="entry name" value="F-box_dom"/>
</dbReference>
<dbReference type="SUPFAM" id="SSF81383">
    <property type="entry name" value="F-box domain"/>
    <property type="match status" value="1"/>
</dbReference>
<dbReference type="AlphaFoldDB" id="A0A3Q0QYC3"/>
<feature type="domain" description="F-box" evidence="1">
    <location>
        <begin position="44"/>
        <end position="90"/>
    </location>
</feature>
<dbReference type="GO" id="GO:0031146">
    <property type="term" value="P:SCF-dependent proteasomal ubiquitin-dependent protein catabolic process"/>
    <property type="evidence" value="ECO:0007669"/>
    <property type="project" value="InterPro"/>
</dbReference>
<dbReference type="InterPro" id="IPR027417">
    <property type="entry name" value="P-loop_NTPase"/>
</dbReference>
<dbReference type="PROSITE" id="PS50181">
    <property type="entry name" value="FBOX"/>
    <property type="match status" value="1"/>
</dbReference>
<dbReference type="Pfam" id="PF12937">
    <property type="entry name" value="F-box-like"/>
    <property type="match status" value="1"/>
</dbReference>
<dbReference type="PANTHER" id="PTHR16008:SF4">
    <property type="entry name" value="F-BOX ONLY PROTEIN 4"/>
    <property type="match status" value="1"/>
</dbReference>